<feature type="region of interest" description="Disordered" evidence="2">
    <location>
        <begin position="720"/>
        <end position="777"/>
    </location>
</feature>
<dbReference type="InterPro" id="IPR032013">
    <property type="entry name" value="DUF4795"/>
</dbReference>
<dbReference type="Pfam" id="PF16043">
    <property type="entry name" value="DUF4795"/>
    <property type="match status" value="1"/>
</dbReference>
<evidence type="ECO:0000256" key="1">
    <source>
        <dbReference type="SAM" id="Coils"/>
    </source>
</evidence>
<keyword evidence="4" id="KW-1185">Reference proteome</keyword>
<dbReference type="Proteomes" id="UP001652641">
    <property type="component" value="Chromosome 2"/>
</dbReference>
<evidence type="ECO:0000313" key="5">
    <source>
        <dbReference type="RefSeq" id="XP_072602662.1"/>
    </source>
</evidence>
<keyword evidence="1" id="KW-0175">Coiled coil</keyword>
<sequence length="2054" mass="221796">MPPTPAASTVSLRELADLAIGTPEAGAVNFTALHTLIVAMLRSLNLQEVRIDFQSPEPEPEPPPPPPPQAVVSAPQLAAPRETRPVALESQVKGLGGQVHDLSRRLKTITSQVQGIVSHVQHLTAPEGLAADPRDWLDETVKLAPSRSRVGSLRTGKAEKAGVAQVTFQRIDELEKIIRDRDEFLDLVSRKLSLMPVGEEVTMVTWEELEQAITDGWRASQGGSETTTGLPKRRPHTSITSNDGIQSGVSIKHSSADPALDTASGYGSDRTLSGISGTGYPSEGVTRERSRGASATAFPGREHPRARDEAGLAKPHHPSMSQFRKESDRRRMREPQLHSLAHLRKDEREAYPGPVQQDLSSASVARDWHHPVYPDQHGGVSVSQGHIYSRPDQHGLGPLGMDQLPLLQPSTYPHGVVPHSMGQLGVMPPGMDEQGLVLPGMDQQRGMVPPLAPGTDQQRLELPSTGQPGMVPLSTYQHGAIPPGADQQSGVDQHGLVPFSIDQHGFLVSATDQQGMDQRGLVPYLTDQRGLVSPGLMQVAADQQGFVQSGLETSGFIQPGTEQHDVIQPGADPRGLVPTGTDQTALARPGTGQRGLVQAGADQLGLVQPGADQRDLVQPEASQHGLVQPGMDQRGLVQPGMDQHGLVQPGMDQRGLVQPGVGQPGLVQPAMDQRGLVQPGMDQRGLVQPEMDQRGLVQPGTAQPGLVQPAMDQRGLVQPGMDQRGLVQPGAGQPGLVQSGMDQRGLVQPGAGQPGLVQPGMDQRGLVQPRMDHQPGLVQPAMDQRGLVQPDASQPGLVQPAMDQRGLVQPSAGQPGLVQPGTDQRGLVQRGVAQPGLVQPGAGQPGLVQPGTDQRGLVQRGVAQPGLVQPGAGQPGLVQPGTDQRGLVQRGVAQPGLVQRGAGQPGLVQPGTDQRGLVQPGGGQPGMDQRGLVQPGIAQPGLAQHGAGQPGLVQRGAGQPGLIQPAMDQRGLVQPGAGRPGLVQPAMDQRGLVQPGTGQPGLVQRGAGQPGLVQPAMDQRVLVQPDASQPGLVQPVMDQRGLVQRGAGQPGLVQPGTDQRGLVQPGAGQPGLVQPGMEQHGLVQPVQPGAYPRGLVPPGAYPRGLAQPGTYPHGFMQPSVDQRRLVQPGIDQRGLRRSGTEQQDLIPPGTELHGSPTVHPEFPRFVSPHPYQHGVIPPGRYQYGQVSPLLAEQGLVSAGIGQGLPETYQQGLIHPGADQRGPTPLSTRAGSVHLDEQHLTSLGPDQHGQVQPGTEQHDHAYSIPESRDLMYPPGLRDSGVPGVDQHVQVSLDPKQIYTVDQPGISVQTSPGQEATSARSTDYLNNLYLVSSEKSDFQSERHDSLDKLAPSFPMAVETFRLMGEIIGLYVELKENMKELNEEKAGQTDLEKIQYLLALMVKKSIPPDLQEQLKTLKSLTKEIRQEKAKLDRMQRILEGDGEQEIGKEMKDGQLSLQLGILRVTVADIEKELAELRESQERGKVSMEHSVSEASLYLQDQLDKLRTIIESMLASSSTLLSMSMAPSKTLATLVPGQIDPEATCPACSLDLSHQVSTLVQRYEQLQDMVNNLAASRPSKKAKLQSQDEELLGHVQSAILQVQGDCEKLNITTSNLIEDHRQKQKDIDLLYHGLEKLEKEKANREHLEMEIDVKADKSALAAKVSRVQFDATTEQLNHMMQELVAKMSGQEQDWQKMLDKLLAEMDSKLDRLELDPVKRALEDRWQALRRQLKERSPLYQADEAAAMRRQLLAHFHCLSCDRPLETPVTGQIIPVMPVGPGLPGHRSIRPYTIFELEQVRQQSRSLKLGSAAFPRGDLAHLERSVGRLRTMHSKMLMDIEKVQIHFGGSVKASSQMIRELLQAQCLSSPCYKRVPETADYTYSSVPRRCGGSHTLTYPYRRNRLQHLSQGLYPTEEVQIAMKHDEVDILGLDGHIYKGRMDTRLPGILSKDTSVSGMPKHKAKQSRPHVHRQQSLSDNGQLPSRPQSAQMLAGSTSAPSQPQKDRPVSSEGHLSQPSVAHPPSPSEMANLPAGPETHRDVPPGEELEEPTRGPRSTAH</sequence>
<feature type="compositionally biased region" description="Polar residues" evidence="2">
    <location>
        <begin position="237"/>
        <end position="253"/>
    </location>
</feature>
<feature type="domain" description="DUF4795" evidence="3">
    <location>
        <begin position="1581"/>
        <end position="1787"/>
    </location>
</feature>
<dbReference type="RefSeq" id="XP_072602662.1">
    <property type="nucleotide sequence ID" value="XM_072746561.1"/>
</dbReference>
<feature type="compositionally biased region" description="Polar residues" evidence="2">
    <location>
        <begin position="1968"/>
        <end position="1997"/>
    </location>
</feature>
<evidence type="ECO:0000313" key="4">
    <source>
        <dbReference type="Proteomes" id="UP001652641"/>
    </source>
</evidence>
<feature type="coiled-coil region" evidence="1">
    <location>
        <begin position="1361"/>
        <end position="1476"/>
    </location>
</feature>
<feature type="compositionally biased region" description="Basic and acidic residues" evidence="2">
    <location>
        <begin position="300"/>
        <end position="311"/>
    </location>
</feature>
<dbReference type="GeneID" id="112920663"/>
<protein>
    <submittedName>
        <fullName evidence="5">Glutamine-rich protein 2</fullName>
    </submittedName>
</protein>
<organism evidence="4 5">
    <name type="scientific">Vulpes vulpes</name>
    <name type="common">Red fox</name>
    <dbReference type="NCBI Taxonomy" id="9627"/>
    <lineage>
        <taxon>Eukaryota</taxon>
        <taxon>Metazoa</taxon>
        <taxon>Chordata</taxon>
        <taxon>Craniata</taxon>
        <taxon>Vertebrata</taxon>
        <taxon>Euteleostomi</taxon>
        <taxon>Mammalia</taxon>
        <taxon>Eutheria</taxon>
        <taxon>Laurasiatheria</taxon>
        <taxon>Carnivora</taxon>
        <taxon>Caniformia</taxon>
        <taxon>Canidae</taxon>
        <taxon>Vulpes</taxon>
    </lineage>
</organism>
<feature type="region of interest" description="Disordered" evidence="2">
    <location>
        <begin position="1046"/>
        <end position="1076"/>
    </location>
</feature>
<reference evidence="4" key="1">
    <citation type="submission" date="2025-05" db="UniProtKB">
        <authorList>
            <consortium name="RefSeq"/>
        </authorList>
    </citation>
    <scope>NUCLEOTIDE SEQUENCE [LARGE SCALE GENOMIC DNA]</scope>
</reference>
<feature type="compositionally biased region" description="Basic and acidic residues" evidence="2">
    <location>
        <begin position="323"/>
        <end position="336"/>
    </location>
</feature>
<evidence type="ECO:0000259" key="3">
    <source>
        <dbReference type="Pfam" id="PF16043"/>
    </source>
</evidence>
<feature type="region of interest" description="Disordered" evidence="2">
    <location>
        <begin position="1097"/>
        <end position="1117"/>
    </location>
</feature>
<feature type="region of interest" description="Disordered" evidence="2">
    <location>
        <begin position="901"/>
        <end position="963"/>
    </location>
</feature>
<feature type="region of interest" description="Disordered" evidence="2">
    <location>
        <begin position="990"/>
        <end position="1011"/>
    </location>
</feature>
<accession>A0ABM4ZJD4</accession>
<evidence type="ECO:0000256" key="2">
    <source>
        <dbReference type="SAM" id="MobiDB-lite"/>
    </source>
</evidence>
<feature type="region of interest" description="Disordered" evidence="2">
    <location>
        <begin position="1943"/>
        <end position="2054"/>
    </location>
</feature>
<reference evidence="5" key="2">
    <citation type="submission" date="2025-08" db="UniProtKB">
        <authorList>
            <consortium name="RefSeq"/>
        </authorList>
    </citation>
    <scope>IDENTIFICATION</scope>
    <source>
        <tissue evidence="5">Cell line</tissue>
    </source>
</reference>
<name>A0ABM4ZJD4_VULVU</name>
<feature type="compositionally biased region" description="Basic residues" evidence="2">
    <location>
        <begin position="1954"/>
        <end position="1967"/>
    </location>
</feature>
<dbReference type="PANTHER" id="PTHR46766:SF1">
    <property type="entry name" value="GLUTAMINE-RICH PROTEIN 2"/>
    <property type="match status" value="1"/>
</dbReference>
<dbReference type="PANTHER" id="PTHR46766">
    <property type="entry name" value="GLUTAMINE-RICH PROTEIN 2"/>
    <property type="match status" value="1"/>
</dbReference>
<gene>
    <name evidence="5" type="primary">QRICH2</name>
</gene>
<feature type="region of interest" description="Disordered" evidence="2">
    <location>
        <begin position="1131"/>
        <end position="1156"/>
    </location>
</feature>
<proteinExistence type="predicted"/>
<feature type="region of interest" description="Disordered" evidence="2">
    <location>
        <begin position="215"/>
        <end position="360"/>
    </location>
</feature>